<comment type="similarity">
    <text evidence="1">Belongs to the type-I restriction system S methylase family.</text>
</comment>
<dbReference type="REBASE" id="966297">
    <property type="entry name" value="S.Nkr7ORF3876P"/>
</dbReference>
<dbReference type="EMBL" id="CP047423">
    <property type="protein sequence ID" value="QPD06101.1"/>
    <property type="molecule type" value="Genomic_DNA"/>
</dbReference>
<gene>
    <name evidence="5" type="ORF">Nkreftii_003875</name>
</gene>
<accession>A0A7S8FHU3</accession>
<evidence type="ECO:0000313" key="6">
    <source>
        <dbReference type="Proteomes" id="UP000593737"/>
    </source>
</evidence>
<dbReference type="AlphaFoldDB" id="A0A7S8FHU3"/>
<sequence>MKKGWETKRLGEVCSFLNRGISPRYFEMGGICVLNQKCIRDHRVSYEPARRHDARAKKVGGERLVQAGDVLINSTGTGTLGRVAQLHEAPPEPTTVDSHVTIVRPMPGKFYPRFFGYMLVVIEDAIKEAGEGCGGQTELARSVLAEKFSVHYPEALHEQQRIVGVLDEAFEGIATAKANAEKNLQNALALFESHLQSVLRDQKWKWKTLGELCEDVEYGSSAKSKVEGGVPVLRMGNIQDGRLDWENLVYTDDKTEIKKYLLKHNDVLFNRTNSPELVGKTAIYKSEMPAIFAGYLIRIHRKEDLLDADYLTYFLNSKIAFDYGKTVVISSVNQANINGTKLKSYPIPAPSLAEQKAIVAELDALSEETQRLESIYQQKLATLDELKKSLLHRAFTGEL</sequence>
<protein>
    <submittedName>
        <fullName evidence="5">Restriction modification system DNA specificity domain protein</fullName>
    </submittedName>
</protein>
<dbReference type="GO" id="GO:0003677">
    <property type="term" value="F:DNA binding"/>
    <property type="evidence" value="ECO:0007669"/>
    <property type="project" value="UniProtKB-KW"/>
</dbReference>
<organism evidence="5 6">
    <name type="scientific">Candidatus Nitrospira kreftii</name>
    <dbReference type="NCBI Taxonomy" id="2652173"/>
    <lineage>
        <taxon>Bacteria</taxon>
        <taxon>Pseudomonadati</taxon>
        <taxon>Nitrospirota</taxon>
        <taxon>Nitrospiria</taxon>
        <taxon>Nitrospirales</taxon>
        <taxon>Nitrospiraceae</taxon>
        <taxon>Nitrospira</taxon>
    </lineage>
</organism>
<dbReference type="InterPro" id="IPR052021">
    <property type="entry name" value="Type-I_RS_S_subunit"/>
</dbReference>
<dbReference type="PANTHER" id="PTHR30408">
    <property type="entry name" value="TYPE-1 RESTRICTION ENZYME ECOKI SPECIFICITY PROTEIN"/>
    <property type="match status" value="1"/>
</dbReference>
<reference evidence="5 6" key="1">
    <citation type="journal article" date="2020" name="ISME J.">
        <title>Enrichment and physiological characterization of a novel comammox Nitrospira indicates ammonium inhibition of complete nitrification.</title>
        <authorList>
            <person name="Sakoula D."/>
            <person name="Koch H."/>
            <person name="Frank J."/>
            <person name="Jetten M.S.M."/>
            <person name="van Kessel M.A.H.J."/>
            <person name="Lucker S."/>
        </authorList>
    </citation>
    <scope>NUCLEOTIDE SEQUENCE [LARGE SCALE GENOMIC DNA]</scope>
    <source>
        <strain evidence="5">Comreactor17</strain>
    </source>
</reference>
<keyword evidence="2" id="KW-0680">Restriction system</keyword>
<dbReference type="Gene3D" id="3.90.220.20">
    <property type="entry name" value="DNA methylase specificity domains"/>
    <property type="match status" value="2"/>
</dbReference>
<proteinExistence type="inferred from homology"/>
<name>A0A7S8FHU3_9BACT</name>
<evidence type="ECO:0000313" key="5">
    <source>
        <dbReference type="EMBL" id="QPD06101.1"/>
    </source>
</evidence>
<dbReference type="Proteomes" id="UP000593737">
    <property type="component" value="Chromosome"/>
</dbReference>
<dbReference type="CDD" id="cd17524">
    <property type="entry name" value="RMtype1_S_EcoUTORF5051P-TRD2-CR2_like"/>
    <property type="match status" value="1"/>
</dbReference>
<evidence type="ECO:0000256" key="2">
    <source>
        <dbReference type="ARBA" id="ARBA00022747"/>
    </source>
</evidence>
<dbReference type="Pfam" id="PF01420">
    <property type="entry name" value="Methylase_S"/>
    <property type="match status" value="1"/>
</dbReference>
<dbReference type="SUPFAM" id="SSF116734">
    <property type="entry name" value="DNA methylase specificity domain"/>
    <property type="match status" value="2"/>
</dbReference>
<dbReference type="GO" id="GO:0009307">
    <property type="term" value="P:DNA restriction-modification system"/>
    <property type="evidence" value="ECO:0007669"/>
    <property type="project" value="UniProtKB-KW"/>
</dbReference>
<dbReference type="KEGG" id="nkf:Nkreftii_003875"/>
<feature type="domain" description="Type I restriction modification DNA specificity" evidence="4">
    <location>
        <begin position="203"/>
        <end position="373"/>
    </location>
</feature>
<evidence type="ECO:0000256" key="1">
    <source>
        <dbReference type="ARBA" id="ARBA00010923"/>
    </source>
</evidence>
<dbReference type="InterPro" id="IPR000055">
    <property type="entry name" value="Restrct_endonuc_typeI_TRD"/>
</dbReference>
<keyword evidence="3" id="KW-0238">DNA-binding</keyword>
<evidence type="ECO:0000256" key="3">
    <source>
        <dbReference type="ARBA" id="ARBA00023125"/>
    </source>
</evidence>
<evidence type="ECO:0000259" key="4">
    <source>
        <dbReference type="Pfam" id="PF01420"/>
    </source>
</evidence>
<dbReference type="PANTHER" id="PTHR30408:SF12">
    <property type="entry name" value="TYPE I RESTRICTION ENZYME MJAVIII SPECIFICITY SUBUNIT"/>
    <property type="match status" value="1"/>
</dbReference>
<dbReference type="InterPro" id="IPR044946">
    <property type="entry name" value="Restrct_endonuc_typeI_TRD_sf"/>
</dbReference>